<feature type="transmembrane region" description="Helical" evidence="1">
    <location>
        <begin position="37"/>
        <end position="56"/>
    </location>
</feature>
<dbReference type="Pfam" id="PF04020">
    <property type="entry name" value="Phage_holin_4_2"/>
    <property type="match status" value="1"/>
</dbReference>
<dbReference type="InterPro" id="IPR007165">
    <property type="entry name" value="Phage_holin_4_2"/>
</dbReference>
<feature type="transmembrane region" description="Helical" evidence="1">
    <location>
        <begin position="6"/>
        <end position="25"/>
    </location>
</feature>
<dbReference type="KEGG" id="cyu:UCYN_07500"/>
<keyword evidence="3" id="KW-1185">Reference proteome</keyword>
<dbReference type="RefSeq" id="WP_012954131.1">
    <property type="nucleotide sequence ID" value="NC_013771.1"/>
</dbReference>
<keyword evidence="1" id="KW-1133">Transmembrane helix</keyword>
<dbReference type="AlphaFoldDB" id="D3EPP4"/>
<keyword evidence="1" id="KW-0472">Membrane</keyword>
<feature type="transmembrane region" description="Helical" evidence="1">
    <location>
        <begin position="89"/>
        <end position="109"/>
    </location>
</feature>
<dbReference type="PANTHER" id="PTHR37309">
    <property type="entry name" value="SLR0284 PROTEIN"/>
    <property type="match status" value="1"/>
</dbReference>
<sequence length="118" mass="12747">MISLLIVWITTAISLLIVSKLPIGVNMDSFSKALKASIIFGILNTLLKPVLVFLTIPLTIVTLGLSLLIINAMIFGITSVLVEGFRLKYGLWSAILGSVFLSLTNNTVLKILSITGWS</sequence>
<organism evidence="3">
    <name type="scientific">Atelocyanobacterium thalassa (isolate ALOHA)</name>
    <dbReference type="NCBI Taxonomy" id="1453429"/>
    <lineage>
        <taxon>Bacteria</taxon>
        <taxon>Bacillati</taxon>
        <taxon>Cyanobacteriota</taxon>
        <taxon>Cyanophyceae</taxon>
        <taxon>Oscillatoriophycideae</taxon>
        <taxon>Chroococcales</taxon>
        <taxon>Aphanothecaceae</taxon>
        <taxon>Candidatus Atelocyanobacterium</taxon>
        <taxon>Candidatus Atelocyanobacterium thalassae</taxon>
    </lineage>
</organism>
<dbReference type="EMBL" id="CP001842">
    <property type="protein sequence ID" value="ADB95444.1"/>
    <property type="molecule type" value="Genomic_DNA"/>
</dbReference>
<accession>D3EPP4</accession>
<dbReference type="HOGENOM" id="CLU_120441_2_1_3"/>
<feature type="transmembrane region" description="Helical" evidence="1">
    <location>
        <begin position="62"/>
        <end position="82"/>
    </location>
</feature>
<gene>
    <name evidence="2" type="ordered locus">UCYN_07500</name>
</gene>
<evidence type="ECO:0000313" key="3">
    <source>
        <dbReference type="Proteomes" id="UP000001405"/>
    </source>
</evidence>
<reference evidence="2 3" key="1">
    <citation type="journal article" date="2010" name="Nature">
        <title>Metabolic streamlining in an open-ocean nitrogen-fixing cyanobacterium.</title>
        <authorList>
            <person name="Tripp H.J."/>
            <person name="Bench S.R."/>
            <person name="Turk K.A."/>
            <person name="Foster R.A."/>
            <person name="Desany B.A."/>
            <person name="Niazi F."/>
            <person name="Affourtit J.P."/>
            <person name="Zehr J.P."/>
        </authorList>
    </citation>
    <scope>NUCLEOTIDE SEQUENCE [LARGE SCALE GENOMIC DNA]</scope>
    <source>
        <strain evidence="3">ALOHA</strain>
    </source>
</reference>
<evidence type="ECO:0000256" key="1">
    <source>
        <dbReference type="SAM" id="Phobius"/>
    </source>
</evidence>
<protein>
    <submittedName>
        <fullName evidence="2">Predicted membrane protein</fullName>
    </submittedName>
</protein>
<dbReference type="Proteomes" id="UP000001405">
    <property type="component" value="Chromosome"/>
</dbReference>
<proteinExistence type="predicted"/>
<evidence type="ECO:0000313" key="2">
    <source>
        <dbReference type="EMBL" id="ADB95444.1"/>
    </source>
</evidence>
<name>D3EPP4_ATETH</name>
<keyword evidence="1" id="KW-0812">Transmembrane</keyword>
<dbReference type="PANTHER" id="PTHR37309:SF1">
    <property type="entry name" value="SLR0284 PROTEIN"/>
    <property type="match status" value="1"/>
</dbReference>